<dbReference type="RefSeq" id="WP_377355745.1">
    <property type="nucleotide sequence ID" value="NZ_JBHTCM010000004.1"/>
</dbReference>
<keyword evidence="1" id="KW-0812">Transmembrane</keyword>
<feature type="transmembrane region" description="Helical" evidence="1">
    <location>
        <begin position="75"/>
        <end position="93"/>
    </location>
</feature>
<keyword evidence="1" id="KW-1133">Transmembrane helix</keyword>
<keyword evidence="1" id="KW-0472">Membrane</keyword>
<feature type="transmembrane region" description="Helical" evidence="1">
    <location>
        <begin position="98"/>
        <end position="115"/>
    </location>
</feature>
<feature type="transmembrane region" description="Helical" evidence="1">
    <location>
        <begin position="48"/>
        <end position="69"/>
    </location>
</feature>
<keyword evidence="3" id="KW-1185">Reference proteome</keyword>
<proteinExistence type="predicted"/>
<comment type="caution">
    <text evidence="2">The sequence shown here is derived from an EMBL/GenBank/DDBJ whole genome shotgun (WGS) entry which is preliminary data.</text>
</comment>
<evidence type="ECO:0000313" key="2">
    <source>
        <dbReference type="EMBL" id="MFC7331771.1"/>
    </source>
</evidence>
<gene>
    <name evidence="2" type="ORF">ACFQPS_01220</name>
</gene>
<dbReference type="Proteomes" id="UP001596456">
    <property type="component" value="Unassembled WGS sequence"/>
</dbReference>
<protein>
    <submittedName>
        <fullName evidence="2">AzlD domain-containing protein</fullName>
    </submittedName>
</protein>
<reference evidence="3" key="1">
    <citation type="journal article" date="2019" name="Int. J. Syst. Evol. Microbiol.">
        <title>The Global Catalogue of Microorganisms (GCM) 10K type strain sequencing project: providing services to taxonomists for standard genome sequencing and annotation.</title>
        <authorList>
            <consortium name="The Broad Institute Genomics Platform"/>
            <consortium name="The Broad Institute Genome Sequencing Center for Infectious Disease"/>
            <person name="Wu L."/>
            <person name="Ma J."/>
        </authorList>
    </citation>
    <scope>NUCLEOTIDE SEQUENCE [LARGE SCALE GENOMIC DNA]</scope>
    <source>
        <strain evidence="3">CGMCC 1.16275</strain>
    </source>
</reference>
<sequence>MVEAAGFLGDSWMVWAAVLGAALVTYASRGLGVLFAGRIDPASPLFDWVGCVAYALLAGLIARMILLPIGPLAEVPLTVRLSASGIALAIFFLTRRSLLLGLAAGVGALLLMVAGG</sequence>
<feature type="transmembrane region" description="Helical" evidence="1">
    <location>
        <begin position="12"/>
        <end position="36"/>
    </location>
</feature>
<evidence type="ECO:0000313" key="3">
    <source>
        <dbReference type="Proteomes" id="UP001596456"/>
    </source>
</evidence>
<organism evidence="2 3">
    <name type="scientific">Rhodocista pekingensis</name>
    <dbReference type="NCBI Taxonomy" id="201185"/>
    <lineage>
        <taxon>Bacteria</taxon>
        <taxon>Pseudomonadati</taxon>
        <taxon>Pseudomonadota</taxon>
        <taxon>Alphaproteobacteria</taxon>
        <taxon>Rhodospirillales</taxon>
        <taxon>Azospirillaceae</taxon>
        <taxon>Rhodocista</taxon>
    </lineage>
</organism>
<dbReference type="InterPro" id="IPR008407">
    <property type="entry name" value="Brnchd-chn_aa_trnsp_AzlD"/>
</dbReference>
<evidence type="ECO:0000256" key="1">
    <source>
        <dbReference type="SAM" id="Phobius"/>
    </source>
</evidence>
<dbReference type="EMBL" id="JBHTCM010000004">
    <property type="protein sequence ID" value="MFC7331771.1"/>
    <property type="molecule type" value="Genomic_DNA"/>
</dbReference>
<name>A0ABW2KP54_9PROT</name>
<dbReference type="Pfam" id="PF05437">
    <property type="entry name" value="AzlD"/>
    <property type="match status" value="1"/>
</dbReference>
<accession>A0ABW2KP54</accession>